<keyword evidence="3" id="KW-1185">Reference proteome</keyword>
<accession>A0ABN3IA32</accession>
<feature type="transmembrane region" description="Helical" evidence="1">
    <location>
        <begin position="12"/>
        <end position="35"/>
    </location>
</feature>
<comment type="caution">
    <text evidence="2">The sequence shown here is derived from an EMBL/GenBank/DDBJ whole genome shotgun (WGS) entry which is preliminary data.</text>
</comment>
<feature type="transmembrane region" description="Helical" evidence="1">
    <location>
        <begin position="190"/>
        <end position="209"/>
    </location>
</feature>
<evidence type="ECO:0000256" key="1">
    <source>
        <dbReference type="SAM" id="Phobius"/>
    </source>
</evidence>
<reference evidence="2 3" key="1">
    <citation type="journal article" date="2019" name="Int. J. Syst. Evol. Microbiol.">
        <title>The Global Catalogue of Microorganisms (GCM) 10K type strain sequencing project: providing services to taxonomists for standard genome sequencing and annotation.</title>
        <authorList>
            <consortium name="The Broad Institute Genomics Platform"/>
            <consortium name="The Broad Institute Genome Sequencing Center for Infectious Disease"/>
            <person name="Wu L."/>
            <person name="Ma J."/>
        </authorList>
    </citation>
    <scope>NUCLEOTIDE SEQUENCE [LARGE SCALE GENOMIC DNA]</scope>
    <source>
        <strain evidence="2 3">JCM 6921</strain>
    </source>
</reference>
<dbReference type="Proteomes" id="UP001500058">
    <property type="component" value="Unassembled WGS sequence"/>
</dbReference>
<gene>
    <name evidence="2" type="ORF">GCM10010420_25060</name>
</gene>
<evidence type="ECO:0000313" key="2">
    <source>
        <dbReference type="EMBL" id="GAA2397950.1"/>
    </source>
</evidence>
<keyword evidence="1" id="KW-0472">Membrane</keyword>
<organism evidence="2 3">
    <name type="scientific">Streptomyces glaucosporus</name>
    <dbReference type="NCBI Taxonomy" id="284044"/>
    <lineage>
        <taxon>Bacteria</taxon>
        <taxon>Bacillati</taxon>
        <taxon>Actinomycetota</taxon>
        <taxon>Actinomycetes</taxon>
        <taxon>Kitasatosporales</taxon>
        <taxon>Streptomycetaceae</taxon>
        <taxon>Streptomyces</taxon>
    </lineage>
</organism>
<dbReference type="EMBL" id="BAAATJ010000009">
    <property type="protein sequence ID" value="GAA2397950.1"/>
    <property type="molecule type" value="Genomic_DNA"/>
</dbReference>
<name>A0ABN3IA32_9ACTN</name>
<protein>
    <recommendedName>
        <fullName evidence="4">Integral membrane protein</fullName>
    </recommendedName>
</protein>
<sequence>MLIATPWYESGSFWQFAITTLVAVAVGFLGAFATLRASNPKRRLAYWTLANTSLFVASHSQTGALTVAHHGTTVQRPRVVELELRNTGRRDITAAQFHAGQPIVYDLGADVVAVLEVASQPTGTVAPSVGISAGARHRIEVPPCLLTRKQKVNISLLVDGPERPVRCLGAPLVDVQVRETAEPVRSRSVMLMYGWAINFVVLAIASLFMR</sequence>
<evidence type="ECO:0000313" key="3">
    <source>
        <dbReference type="Proteomes" id="UP001500058"/>
    </source>
</evidence>
<proteinExistence type="predicted"/>
<dbReference type="RefSeq" id="WP_344631034.1">
    <property type="nucleotide sequence ID" value="NZ_BAAATJ010000009.1"/>
</dbReference>
<keyword evidence="1" id="KW-0812">Transmembrane</keyword>
<keyword evidence="1" id="KW-1133">Transmembrane helix</keyword>
<evidence type="ECO:0008006" key="4">
    <source>
        <dbReference type="Google" id="ProtNLM"/>
    </source>
</evidence>